<dbReference type="RefSeq" id="XP_004486691.1">
    <property type="nucleotide sequence ID" value="XM_004486634.3"/>
</dbReference>
<dbReference type="Proteomes" id="UP000087171">
    <property type="component" value="Chromosome Ca1"/>
</dbReference>
<dbReference type="GeneID" id="101493245"/>
<evidence type="ECO:0000256" key="4">
    <source>
        <dbReference type="ARBA" id="ARBA00022833"/>
    </source>
</evidence>
<keyword evidence="3 5" id="KW-0863">Zinc-finger</keyword>
<gene>
    <name evidence="8" type="primary">LOC101493245</name>
</gene>
<proteinExistence type="predicted"/>
<sequence>MVETETYPETQPHFKKPRISEETHFNNNVNLKTKTQLCRRFMQGVCFLGPKCNYAHGSSELRTTTTTPKLCRLFLRNKHCSYGHTCRFLHHSSQQSQPVVMKNPGCRMMQTCAAAAAATIDGNSSAQNKIMQTSTTPTTNASTSTVATSSLHKNGPYGVKFIFKKKELQKISGIYADWI</sequence>
<dbReference type="InterPro" id="IPR036855">
    <property type="entry name" value="Znf_CCCH_sf"/>
</dbReference>
<reference evidence="8" key="2">
    <citation type="submission" date="2025-08" db="UniProtKB">
        <authorList>
            <consortium name="RefSeq"/>
        </authorList>
    </citation>
    <scope>IDENTIFICATION</scope>
    <source>
        <tissue evidence="8">Etiolated seedlings</tissue>
    </source>
</reference>
<feature type="domain" description="C3H1-type" evidence="6">
    <location>
        <begin position="65"/>
        <end position="93"/>
    </location>
</feature>
<dbReference type="PANTHER" id="PTHR12547">
    <property type="entry name" value="CCCH ZINC FINGER/TIS11-RELATED"/>
    <property type="match status" value="1"/>
</dbReference>
<feature type="domain" description="C3H1-type" evidence="6">
    <location>
        <begin position="32"/>
        <end position="59"/>
    </location>
</feature>
<evidence type="ECO:0000256" key="1">
    <source>
        <dbReference type="ARBA" id="ARBA00022723"/>
    </source>
</evidence>
<dbReference type="SUPFAM" id="SSF90229">
    <property type="entry name" value="CCCH zinc finger"/>
    <property type="match status" value="2"/>
</dbReference>
<dbReference type="Pfam" id="PF00642">
    <property type="entry name" value="zf-CCCH"/>
    <property type="match status" value="1"/>
</dbReference>
<dbReference type="GO" id="GO:0003729">
    <property type="term" value="F:mRNA binding"/>
    <property type="evidence" value="ECO:0007669"/>
    <property type="project" value="InterPro"/>
</dbReference>
<dbReference type="KEGG" id="cam:101493245"/>
<dbReference type="PaxDb" id="3827-XP_004486691.1"/>
<dbReference type="InterPro" id="IPR000571">
    <property type="entry name" value="Znf_CCCH"/>
</dbReference>
<feature type="zinc finger region" description="C3H1-type" evidence="5">
    <location>
        <begin position="65"/>
        <end position="93"/>
    </location>
</feature>
<accession>A0A1S2XEF8</accession>
<feature type="zinc finger region" description="C3H1-type" evidence="5">
    <location>
        <begin position="32"/>
        <end position="59"/>
    </location>
</feature>
<name>A0A1S2XEF8_CICAR</name>
<evidence type="ECO:0000256" key="3">
    <source>
        <dbReference type="ARBA" id="ARBA00022771"/>
    </source>
</evidence>
<dbReference type="AlphaFoldDB" id="A0A1S2XEF8"/>
<reference evidence="7" key="1">
    <citation type="journal article" date="2013" name="Nat. Biotechnol.">
        <title>Draft genome sequence of chickpea (Cicer arietinum) provides a resource for trait improvement.</title>
        <authorList>
            <person name="Varshney R.K."/>
            <person name="Song C."/>
            <person name="Saxena R.K."/>
            <person name="Azam S."/>
            <person name="Yu S."/>
            <person name="Sharpe A.G."/>
            <person name="Cannon S."/>
            <person name="Baek J."/>
            <person name="Rosen B.D."/>
            <person name="Tar'an B."/>
            <person name="Millan T."/>
            <person name="Zhang X."/>
            <person name="Ramsay L.D."/>
            <person name="Iwata A."/>
            <person name="Wang Y."/>
            <person name="Nelson W."/>
            <person name="Farmer A.D."/>
            <person name="Gaur P.M."/>
            <person name="Soderlund C."/>
            <person name="Penmetsa R.V."/>
            <person name="Xu C."/>
            <person name="Bharti A.K."/>
            <person name="He W."/>
            <person name="Winter P."/>
            <person name="Zhao S."/>
            <person name="Hane J.K."/>
            <person name="Carrasquilla-Garcia N."/>
            <person name="Condie J.A."/>
            <person name="Upadhyaya H.D."/>
            <person name="Luo M.C."/>
            <person name="Thudi M."/>
            <person name="Gowda C.L."/>
            <person name="Singh N.P."/>
            <person name="Lichtenzveig J."/>
            <person name="Gali K.K."/>
            <person name="Rubio J."/>
            <person name="Nadarajan N."/>
            <person name="Dolezel J."/>
            <person name="Bansal K.C."/>
            <person name="Xu X."/>
            <person name="Edwards D."/>
            <person name="Zhang G."/>
            <person name="Kahl G."/>
            <person name="Gil J."/>
            <person name="Singh K.B."/>
            <person name="Datta S.K."/>
            <person name="Jackson S.A."/>
            <person name="Wang J."/>
            <person name="Cook D.R."/>
        </authorList>
    </citation>
    <scope>NUCLEOTIDE SEQUENCE [LARGE SCALE GENOMIC DNA]</scope>
    <source>
        <strain evidence="7">cv. CDC Frontier</strain>
    </source>
</reference>
<dbReference type="PANTHER" id="PTHR12547:SF156">
    <property type="entry name" value="ZINC FINGER CCCH DOMAIN-CONTAINING PROTEIN 12"/>
    <property type="match status" value="1"/>
</dbReference>
<evidence type="ECO:0000256" key="5">
    <source>
        <dbReference type="PROSITE-ProRule" id="PRU00723"/>
    </source>
</evidence>
<dbReference type="STRING" id="3827.A0A1S2XEF8"/>
<evidence type="ECO:0000313" key="7">
    <source>
        <dbReference type="Proteomes" id="UP000087171"/>
    </source>
</evidence>
<keyword evidence="4 5" id="KW-0862">Zinc</keyword>
<protein>
    <submittedName>
        <fullName evidence="8">mRNA decay activator protein ZFP36L2-like</fullName>
    </submittedName>
</protein>
<dbReference type="PROSITE" id="PS50103">
    <property type="entry name" value="ZF_C3H1"/>
    <property type="match status" value="2"/>
</dbReference>
<organism evidence="7 8">
    <name type="scientific">Cicer arietinum</name>
    <name type="common">Chickpea</name>
    <name type="synonym">Garbanzo</name>
    <dbReference type="NCBI Taxonomy" id="3827"/>
    <lineage>
        <taxon>Eukaryota</taxon>
        <taxon>Viridiplantae</taxon>
        <taxon>Streptophyta</taxon>
        <taxon>Embryophyta</taxon>
        <taxon>Tracheophyta</taxon>
        <taxon>Spermatophyta</taxon>
        <taxon>Magnoliopsida</taxon>
        <taxon>eudicotyledons</taxon>
        <taxon>Gunneridae</taxon>
        <taxon>Pentapetalae</taxon>
        <taxon>rosids</taxon>
        <taxon>fabids</taxon>
        <taxon>Fabales</taxon>
        <taxon>Fabaceae</taxon>
        <taxon>Papilionoideae</taxon>
        <taxon>50 kb inversion clade</taxon>
        <taxon>NPAAA clade</taxon>
        <taxon>Hologalegina</taxon>
        <taxon>IRL clade</taxon>
        <taxon>Cicereae</taxon>
        <taxon>Cicer</taxon>
    </lineage>
</organism>
<keyword evidence="7" id="KW-1185">Reference proteome</keyword>
<evidence type="ECO:0000259" key="6">
    <source>
        <dbReference type="PROSITE" id="PS50103"/>
    </source>
</evidence>
<dbReference type="GO" id="GO:0008270">
    <property type="term" value="F:zinc ion binding"/>
    <property type="evidence" value="ECO:0007669"/>
    <property type="project" value="UniProtKB-KW"/>
</dbReference>
<keyword evidence="2" id="KW-0677">Repeat</keyword>
<dbReference type="SMART" id="SM00356">
    <property type="entry name" value="ZnF_C3H1"/>
    <property type="match status" value="2"/>
</dbReference>
<dbReference type="eggNOG" id="ENOG502SZ4Y">
    <property type="taxonomic scope" value="Eukaryota"/>
</dbReference>
<keyword evidence="1 5" id="KW-0479">Metal-binding</keyword>
<dbReference type="InterPro" id="IPR045877">
    <property type="entry name" value="ZFP36-like"/>
</dbReference>
<evidence type="ECO:0000256" key="2">
    <source>
        <dbReference type="ARBA" id="ARBA00022737"/>
    </source>
</evidence>
<evidence type="ECO:0000313" key="8">
    <source>
        <dbReference type="RefSeq" id="XP_004486691.1"/>
    </source>
</evidence>
<dbReference type="Gene3D" id="4.10.1000.10">
    <property type="entry name" value="Zinc finger, CCCH-type"/>
    <property type="match status" value="2"/>
</dbReference>
<dbReference type="OrthoDB" id="410307at2759"/>